<name>Q1ENZ6_MUSAC</name>
<feature type="compositionally biased region" description="Basic and acidic residues" evidence="1">
    <location>
        <begin position="10"/>
        <end position="21"/>
    </location>
</feature>
<evidence type="ECO:0000256" key="1">
    <source>
        <dbReference type="SAM" id="MobiDB-lite"/>
    </source>
</evidence>
<proteinExistence type="predicted"/>
<accession>Q1ENZ6</accession>
<evidence type="ECO:0000313" key="2">
    <source>
        <dbReference type="EMBL" id="ABF70161.1"/>
    </source>
</evidence>
<gene>
    <name evidence="2" type="ORF">MA4_112I10.48</name>
</gene>
<protein>
    <submittedName>
        <fullName evidence="2">Uncharacterized protein</fullName>
    </submittedName>
</protein>
<organism evidence="2">
    <name type="scientific">Musa acuminata</name>
    <name type="common">Banana</name>
    <name type="synonym">Musa cavendishii</name>
    <dbReference type="NCBI Taxonomy" id="4641"/>
    <lineage>
        <taxon>Eukaryota</taxon>
        <taxon>Viridiplantae</taxon>
        <taxon>Streptophyta</taxon>
        <taxon>Embryophyta</taxon>
        <taxon>Tracheophyta</taxon>
        <taxon>Spermatophyta</taxon>
        <taxon>Magnoliopsida</taxon>
        <taxon>Liliopsida</taxon>
        <taxon>Zingiberales</taxon>
        <taxon>Musaceae</taxon>
        <taxon>Musa</taxon>
    </lineage>
</organism>
<dbReference type="EMBL" id="AC186756">
    <property type="protein sequence ID" value="ABF70161.1"/>
    <property type="molecule type" value="Genomic_DNA"/>
</dbReference>
<feature type="region of interest" description="Disordered" evidence="1">
    <location>
        <begin position="1"/>
        <end position="37"/>
    </location>
</feature>
<reference evidence="2" key="1">
    <citation type="submission" date="2006-05" db="EMBL/GenBank/DDBJ databases">
        <authorList>
            <person name="Town C.D."/>
            <person name="Ronning C.M."/>
            <person name="Cheung F."/>
            <person name="Haas B.J."/>
            <person name="Althoff R."/>
            <person name="Arbogast T."/>
            <person name="Hine E."/>
            <person name="Piffanelli P."/>
            <person name="Tallon L.J."/>
        </authorList>
    </citation>
    <scope>NUCLEOTIDE SEQUENCE</scope>
</reference>
<sequence>MSGHSSGTDPRGDSRESKTSKGEALPTNGAMGGIGLEGKPRRLRKLGVGNLRAPQGIPITFPLIHLLTGFLVMPSSRSSSSSSSFDASSSQILESNPLPRIRIWQQVAISRSVSRFDSYLIPLPILRGIPIDRFRSNGPSFDPIDGDFARFLVISWFCDSL</sequence>
<dbReference type="AlphaFoldDB" id="Q1ENZ6"/>